<sequence>MTGYPIDRHGLIYRSTALEAGFTDTEITRAVSRGDMVRVARGAFALPGDRTPEQTHLLAAIAMGELAGGSVVLSHQSAATVHGLEMLRPSLRRVHLTAGSSAGAHRSTTRHEHVGILADDEIAIVDGVVVTSLERTAVDVACTTTMGFAGALAVFDSALRRGADRTEMAEMVRATRRGVGHARRALRYADAKAENPGESWSRAVMVEAGLPSPRLQHEFFDDDGSQIARTDFDWAGLLVGEFDGMTKYQKHVRAGETPFDAMRREKEREDALRRAGIMVIRWTWSDLERGRVVPMIRDWLTRLKLAAA</sequence>
<evidence type="ECO:0000313" key="2">
    <source>
        <dbReference type="Proteomes" id="UP001206895"/>
    </source>
</evidence>
<accession>A0ABT1HB48</accession>
<dbReference type="Proteomes" id="UP001206895">
    <property type="component" value="Unassembled WGS sequence"/>
</dbReference>
<proteinExistence type="predicted"/>
<organism evidence="1 2">
    <name type="scientific">Williamsia maris</name>
    <dbReference type="NCBI Taxonomy" id="72806"/>
    <lineage>
        <taxon>Bacteria</taxon>
        <taxon>Bacillati</taxon>
        <taxon>Actinomycetota</taxon>
        <taxon>Actinomycetes</taxon>
        <taxon>Mycobacteriales</taxon>
        <taxon>Nocardiaceae</taxon>
        <taxon>Williamsia</taxon>
    </lineage>
</organism>
<name>A0ABT1HB48_9NOCA</name>
<keyword evidence="2" id="KW-1185">Reference proteome</keyword>
<evidence type="ECO:0000313" key="1">
    <source>
        <dbReference type="EMBL" id="MCP2175172.1"/>
    </source>
</evidence>
<dbReference type="EMBL" id="JAMTCJ010000001">
    <property type="protein sequence ID" value="MCP2175172.1"/>
    <property type="molecule type" value="Genomic_DNA"/>
</dbReference>
<comment type="caution">
    <text evidence="1">The sequence shown here is derived from an EMBL/GenBank/DDBJ whole genome shotgun (WGS) entry which is preliminary data.</text>
</comment>
<reference evidence="1 2" key="1">
    <citation type="submission" date="2022-06" db="EMBL/GenBank/DDBJ databases">
        <title>Genomic Encyclopedia of Archaeal and Bacterial Type Strains, Phase II (KMG-II): from individual species to whole genera.</title>
        <authorList>
            <person name="Goeker M."/>
        </authorList>
    </citation>
    <scope>NUCLEOTIDE SEQUENCE [LARGE SCALE GENOMIC DNA]</scope>
    <source>
        <strain evidence="1 2">DSM 44693</strain>
    </source>
</reference>
<protein>
    <submittedName>
        <fullName evidence="1">Transcriptional regulator, AbiEi antitoxin, Type IV TA system</fullName>
    </submittedName>
</protein>
<dbReference type="RefSeq" id="WP_253660173.1">
    <property type="nucleotide sequence ID" value="NZ_BAAAJQ010000001.1"/>
</dbReference>
<gene>
    <name evidence="1" type="ORF">LX13_000979</name>
</gene>